<dbReference type="GO" id="GO:0005739">
    <property type="term" value="C:mitochondrion"/>
    <property type="evidence" value="ECO:0007669"/>
    <property type="project" value="TreeGrafter"/>
</dbReference>
<dbReference type="SUPFAM" id="SSF56176">
    <property type="entry name" value="FAD-binding/transporter-associated domain-like"/>
    <property type="match status" value="1"/>
</dbReference>
<name>A0AAW0YMQ4_9TREE</name>
<dbReference type="Gene3D" id="3.30.43.10">
    <property type="entry name" value="Uridine Diphospho-n-acetylenolpyruvylglucosamine Reductase, domain 2"/>
    <property type="match status" value="1"/>
</dbReference>
<dbReference type="FunFam" id="3.30.70.2190:FF:000001">
    <property type="entry name" value="D-2-hydroxyglutarate dehydrogenase mitochondrial"/>
    <property type="match status" value="1"/>
</dbReference>
<comment type="caution">
    <text evidence="8">The sequence shown here is derived from an EMBL/GenBank/DDBJ whole genome shotgun (WGS) entry which is preliminary data.</text>
</comment>
<evidence type="ECO:0000256" key="2">
    <source>
        <dbReference type="ARBA" id="ARBA00008000"/>
    </source>
</evidence>
<dbReference type="FunFam" id="3.30.70.2740:FF:000002">
    <property type="entry name" value="D-2-hydroxyglutarate dehydrogenase mitochondrial"/>
    <property type="match status" value="1"/>
</dbReference>
<accession>A0AAW0YMQ4</accession>
<evidence type="ECO:0000256" key="4">
    <source>
        <dbReference type="ARBA" id="ARBA00022827"/>
    </source>
</evidence>
<dbReference type="InterPro" id="IPR036318">
    <property type="entry name" value="FAD-bd_PCMH-like_sf"/>
</dbReference>
<dbReference type="PANTHER" id="PTHR43716:SF1">
    <property type="entry name" value="D-2-HYDROXYGLUTARATE DEHYDROGENASE, MITOCHONDRIAL"/>
    <property type="match status" value="1"/>
</dbReference>
<dbReference type="InterPro" id="IPR051264">
    <property type="entry name" value="FAD-oxidored/transferase_4"/>
</dbReference>
<dbReference type="AlphaFoldDB" id="A0AAW0YMQ4"/>
<dbReference type="Proteomes" id="UP001388673">
    <property type="component" value="Unassembled WGS sequence"/>
</dbReference>
<protein>
    <recommendedName>
        <fullName evidence="7">FAD-binding PCMH-type domain-containing protein</fullName>
    </recommendedName>
</protein>
<sequence length="544" mass="59019">MSAPRAISRLATRALSRRTITHSVRRTALPTTSASASAWAATQLNSVRHGSTLPPRSAEFTKPTEEHIKDLRAILSAPTSLLSTLDGTATEDELASFNDDWMNKYHGKGPIVVKPRTTEEVSKVMKYCYDKGLAVVPQGGNTGLVGGSNPVHDEIILCLSNLNQIRSFDQVSGVLVADAGVVLEAADHHLAEKGFIFPLDLGAKGSCHIGGNVATNAGGLRLLRYGSLHGSVLGLEVVLPDGTIWEGLSKLRKDNTGFDIKQLFIGSEGTIGIITAISILCPRRPSAMNVAVFSLPSYEAVQKVFGEAKAHLGEILSAFEFFDKQSYALVKKHQEENGGERKVFETEGDFYCLIETGGSNAEHDEAKLTGLLEHLMENEMVLDGVLAQDSTQFQSLWSLRELVPESAGKAGSVYKYDVSVPVGKMYSLVEKMRTKLREGGVLEGDGKAEGPIRAVAGYGHMGDGNLHINIVANKYTDEVEKIIEPYIYEIVSENEGSISAEHGLGVMKAPYIGYSKNETSIELMKKVKHLFDPKGLLNPYKYIV</sequence>
<proteinExistence type="inferred from homology"/>
<keyword evidence="9" id="KW-1185">Reference proteome</keyword>
<comment type="similarity">
    <text evidence="2">Belongs to the FAD-binding oxidoreductase/transferase type 4 family.</text>
</comment>
<dbReference type="PANTHER" id="PTHR43716">
    <property type="entry name" value="D-2-HYDROXYGLUTARATE DEHYDROGENASE, MITOCHONDRIAL"/>
    <property type="match status" value="1"/>
</dbReference>
<evidence type="ECO:0000256" key="6">
    <source>
        <dbReference type="ARBA" id="ARBA00051436"/>
    </source>
</evidence>
<organism evidence="8 9">
    <name type="scientific">Kwoniella newhampshirensis</name>
    <dbReference type="NCBI Taxonomy" id="1651941"/>
    <lineage>
        <taxon>Eukaryota</taxon>
        <taxon>Fungi</taxon>
        <taxon>Dikarya</taxon>
        <taxon>Basidiomycota</taxon>
        <taxon>Agaricomycotina</taxon>
        <taxon>Tremellomycetes</taxon>
        <taxon>Tremellales</taxon>
        <taxon>Cryptococcaceae</taxon>
        <taxon>Kwoniella</taxon>
    </lineage>
</organism>
<dbReference type="PROSITE" id="PS51387">
    <property type="entry name" value="FAD_PCMH"/>
    <property type="match status" value="1"/>
</dbReference>
<dbReference type="Gene3D" id="3.30.70.2740">
    <property type="match status" value="1"/>
</dbReference>
<dbReference type="Gene3D" id="1.10.45.10">
    <property type="entry name" value="Vanillyl-alcohol Oxidase, Chain A, domain 4"/>
    <property type="match status" value="1"/>
</dbReference>
<dbReference type="EMBL" id="JBCAWK010000009">
    <property type="protein sequence ID" value="KAK8849379.1"/>
    <property type="molecule type" value="Genomic_DNA"/>
</dbReference>
<dbReference type="GO" id="GO:0071949">
    <property type="term" value="F:FAD binding"/>
    <property type="evidence" value="ECO:0007669"/>
    <property type="project" value="InterPro"/>
</dbReference>
<dbReference type="Gene3D" id="3.30.70.2190">
    <property type="match status" value="1"/>
</dbReference>
<dbReference type="InterPro" id="IPR016166">
    <property type="entry name" value="FAD-bd_PCMH"/>
</dbReference>
<comment type="catalytic activity">
    <reaction evidence="6">
        <text>(R)-lactate + 2 Fe(III)-[cytochrome c] = 2 Fe(II)-[cytochrome c] + pyruvate + 2 H(+)</text>
        <dbReference type="Rhea" id="RHEA:13521"/>
        <dbReference type="Rhea" id="RHEA-COMP:10350"/>
        <dbReference type="Rhea" id="RHEA-COMP:14399"/>
        <dbReference type="ChEBI" id="CHEBI:15361"/>
        <dbReference type="ChEBI" id="CHEBI:15378"/>
        <dbReference type="ChEBI" id="CHEBI:16004"/>
        <dbReference type="ChEBI" id="CHEBI:29033"/>
        <dbReference type="ChEBI" id="CHEBI:29034"/>
        <dbReference type="EC" id="1.1.2.4"/>
    </reaction>
</comment>
<dbReference type="Pfam" id="PF01565">
    <property type="entry name" value="FAD_binding_4"/>
    <property type="match status" value="1"/>
</dbReference>
<evidence type="ECO:0000256" key="5">
    <source>
        <dbReference type="ARBA" id="ARBA00023002"/>
    </source>
</evidence>
<evidence type="ECO:0000256" key="1">
    <source>
        <dbReference type="ARBA" id="ARBA00001974"/>
    </source>
</evidence>
<evidence type="ECO:0000313" key="8">
    <source>
        <dbReference type="EMBL" id="KAK8849379.1"/>
    </source>
</evidence>
<dbReference type="FunFam" id="1.10.45.10:FF:000001">
    <property type="entry name" value="D-lactate dehydrogenase mitochondrial"/>
    <property type="match status" value="1"/>
</dbReference>
<gene>
    <name evidence="8" type="ORF">IAR55_004711</name>
</gene>
<dbReference type="Pfam" id="PF02913">
    <property type="entry name" value="FAD-oxidase_C"/>
    <property type="match status" value="1"/>
</dbReference>
<evidence type="ECO:0000259" key="7">
    <source>
        <dbReference type="PROSITE" id="PS51387"/>
    </source>
</evidence>
<dbReference type="InterPro" id="IPR016164">
    <property type="entry name" value="FAD-linked_Oxase-like_C"/>
</dbReference>
<dbReference type="SUPFAM" id="SSF55103">
    <property type="entry name" value="FAD-linked oxidases, C-terminal domain"/>
    <property type="match status" value="1"/>
</dbReference>
<keyword evidence="3" id="KW-0285">Flavoprotein</keyword>
<comment type="cofactor">
    <cofactor evidence="1">
        <name>FAD</name>
        <dbReference type="ChEBI" id="CHEBI:57692"/>
    </cofactor>
</comment>
<dbReference type="InterPro" id="IPR016167">
    <property type="entry name" value="FAD-bd_PCMH_sub1"/>
</dbReference>
<dbReference type="FunFam" id="3.30.43.10:FF:000011">
    <property type="entry name" value="D-lactate dehydrogenase (Cytochrome)"/>
    <property type="match status" value="1"/>
</dbReference>
<dbReference type="FunFam" id="3.30.465.10:FF:000053">
    <property type="entry name" value="D-lactate dehydrogenase (Cytochrome), putative"/>
    <property type="match status" value="1"/>
</dbReference>
<dbReference type="Gene3D" id="3.30.465.10">
    <property type="match status" value="1"/>
</dbReference>
<keyword evidence="4" id="KW-0274">FAD</keyword>
<dbReference type="GeneID" id="92181969"/>
<dbReference type="GO" id="GO:0004458">
    <property type="term" value="F:D-lactate dehydrogenase (cytochrome) activity"/>
    <property type="evidence" value="ECO:0007669"/>
    <property type="project" value="UniProtKB-EC"/>
</dbReference>
<keyword evidence="5" id="KW-0560">Oxidoreductase</keyword>
<dbReference type="InterPro" id="IPR016169">
    <property type="entry name" value="FAD-bd_PCMH_sub2"/>
</dbReference>
<reference evidence="8 9" key="1">
    <citation type="journal article" date="2024" name="bioRxiv">
        <title>Comparative genomics of Cryptococcus and Kwoniella reveals pathogenesis evolution and contrasting karyotype dynamics via intercentromeric recombination or chromosome fusion.</title>
        <authorList>
            <person name="Coelho M.A."/>
            <person name="David-Palma M."/>
            <person name="Shea T."/>
            <person name="Bowers K."/>
            <person name="McGinley-Smith S."/>
            <person name="Mohammad A.W."/>
            <person name="Gnirke A."/>
            <person name="Yurkov A.M."/>
            <person name="Nowrousian M."/>
            <person name="Sun S."/>
            <person name="Cuomo C.A."/>
            <person name="Heitman J."/>
        </authorList>
    </citation>
    <scope>NUCLEOTIDE SEQUENCE [LARGE SCALE GENOMIC DNA]</scope>
    <source>
        <strain evidence="8 9">CBS 13917</strain>
    </source>
</reference>
<dbReference type="InterPro" id="IPR006094">
    <property type="entry name" value="Oxid_FAD_bind_N"/>
</dbReference>
<feature type="domain" description="FAD-binding PCMH-type" evidence="7">
    <location>
        <begin position="105"/>
        <end position="284"/>
    </location>
</feature>
<dbReference type="InterPro" id="IPR004113">
    <property type="entry name" value="FAD-bd_oxidored_4_C"/>
</dbReference>
<dbReference type="KEGG" id="kne:92181969"/>
<evidence type="ECO:0000313" key="9">
    <source>
        <dbReference type="Proteomes" id="UP001388673"/>
    </source>
</evidence>
<dbReference type="InterPro" id="IPR016171">
    <property type="entry name" value="Vanillyl_alc_oxidase_C-sub2"/>
</dbReference>
<evidence type="ECO:0000256" key="3">
    <source>
        <dbReference type="ARBA" id="ARBA00022630"/>
    </source>
</evidence>
<dbReference type="RefSeq" id="XP_066801267.1">
    <property type="nucleotide sequence ID" value="XM_066947808.1"/>
</dbReference>